<evidence type="ECO:0000256" key="4">
    <source>
        <dbReference type="ARBA" id="ARBA00022692"/>
    </source>
</evidence>
<dbReference type="PANTHER" id="PTHR43507:SF1">
    <property type="entry name" value="NADH-UBIQUINONE OXIDOREDUCTASE CHAIN 4"/>
    <property type="match status" value="1"/>
</dbReference>
<keyword evidence="5 7" id="KW-1133">Transmembrane helix</keyword>
<comment type="function">
    <text evidence="7">Core subunit of the mitochondrial membrane respiratory chain NADH dehydrogenase (Complex I) which catalyzes electron transfer from NADH through the respiratory chain, using ubiquinone as an electron acceptor. Essential for the catalytic activity and assembly of complex I.</text>
</comment>
<evidence type="ECO:0000256" key="6">
    <source>
        <dbReference type="ARBA" id="ARBA00023136"/>
    </source>
</evidence>
<evidence type="ECO:0000259" key="8">
    <source>
        <dbReference type="Pfam" id="PF00361"/>
    </source>
</evidence>
<dbReference type="NCBIfam" id="NF004499">
    <property type="entry name" value="PRK05846.1-3"/>
    <property type="match status" value="1"/>
</dbReference>
<comment type="function">
    <text evidence="1">Core subunit of the mitochondrial membrane respiratory chain NADH dehydrogenase (Complex I) that is believed to belong to the minimal assembly required for catalysis. Complex I functions in the transfer of electrons from NADH to the respiratory chain. The immediate electron acceptor for the enzyme is believed to be ubiquinone.</text>
</comment>
<feature type="transmembrane region" description="Helical" evidence="7">
    <location>
        <begin position="167"/>
        <end position="188"/>
    </location>
</feature>
<comment type="catalytic activity">
    <reaction evidence="7">
        <text>a ubiquinone + NADH + 5 H(+)(in) = a ubiquinol + NAD(+) + 4 H(+)(out)</text>
        <dbReference type="Rhea" id="RHEA:29091"/>
        <dbReference type="Rhea" id="RHEA-COMP:9565"/>
        <dbReference type="Rhea" id="RHEA-COMP:9566"/>
        <dbReference type="ChEBI" id="CHEBI:15378"/>
        <dbReference type="ChEBI" id="CHEBI:16389"/>
        <dbReference type="ChEBI" id="CHEBI:17976"/>
        <dbReference type="ChEBI" id="CHEBI:57540"/>
        <dbReference type="ChEBI" id="CHEBI:57945"/>
        <dbReference type="EC" id="7.1.1.2"/>
    </reaction>
</comment>
<reference evidence="9" key="1">
    <citation type="journal article" date="2017" name="Curr. Biol.">
        <title>A New Lineage of Eukaryotes Illuminates Early Mitochondrial Genome Reduction.</title>
        <authorList>
            <person name="Janouskovec J."/>
            <person name="Tikhonenkov D.V."/>
            <person name="Burki F."/>
            <person name="Howe A.T."/>
            <person name="Rohwer F.L."/>
            <person name="Mylnikov A.P."/>
            <person name="Keeling P.J."/>
        </authorList>
    </citation>
    <scope>NUCLEOTIDE SEQUENCE</scope>
</reference>
<dbReference type="Pfam" id="PF00361">
    <property type="entry name" value="Proton_antipo_M"/>
    <property type="match status" value="1"/>
</dbReference>
<keyword evidence="6 7" id="KW-0472">Membrane</keyword>
<dbReference type="GO" id="GO:0048039">
    <property type="term" value="F:ubiquinone binding"/>
    <property type="evidence" value="ECO:0007669"/>
    <property type="project" value="TreeGrafter"/>
</dbReference>
<feature type="domain" description="NADH:quinone oxidoreductase/Mrp antiporter transmembrane" evidence="8">
    <location>
        <begin position="132"/>
        <end position="417"/>
    </location>
</feature>
<feature type="transmembrane region" description="Helical" evidence="7">
    <location>
        <begin position="327"/>
        <end position="350"/>
    </location>
</feature>
<feature type="transmembrane region" description="Helical" evidence="7">
    <location>
        <begin position="30"/>
        <end position="51"/>
    </location>
</feature>
<keyword evidence="7" id="KW-0813">Transport</keyword>
<proteinExistence type="inferred from homology"/>
<feature type="transmembrane region" description="Helical" evidence="7">
    <location>
        <begin position="302"/>
        <end position="321"/>
    </location>
</feature>
<name>A0A2H4R8B3_9EUKA</name>
<feature type="transmembrane region" description="Helical" evidence="7">
    <location>
        <begin position="6"/>
        <end position="23"/>
    </location>
</feature>
<feature type="transmembrane region" description="Helical" evidence="7">
    <location>
        <begin position="243"/>
        <end position="266"/>
    </location>
</feature>
<evidence type="ECO:0000256" key="7">
    <source>
        <dbReference type="RuleBase" id="RU003297"/>
    </source>
</evidence>
<geneLocation type="mitochondrion" evidence="9"/>
<dbReference type="InterPro" id="IPR001750">
    <property type="entry name" value="ND/Mrp_TM"/>
</dbReference>
<accession>A0A2H4R8B3</accession>
<keyword evidence="7" id="KW-0679">Respiratory chain</keyword>
<keyword evidence="4 7" id="KW-0812">Transmembrane</keyword>
<organism evidence="9">
    <name type="scientific">Picobiliphyte sp. MS584-11</name>
    <dbReference type="NCBI Taxonomy" id="1157699"/>
    <lineage>
        <taxon>Eukaryota</taxon>
        <taxon>Eukaryota incertae sedis</taxon>
        <taxon>Picozoa</taxon>
    </lineage>
</organism>
<feature type="transmembrane region" description="Helical" evidence="7">
    <location>
        <begin position="409"/>
        <end position="431"/>
    </location>
</feature>
<evidence type="ECO:0000256" key="3">
    <source>
        <dbReference type="ARBA" id="ARBA00009025"/>
    </source>
</evidence>
<dbReference type="AlphaFoldDB" id="A0A2H4R8B3"/>
<dbReference type="PRINTS" id="PR01437">
    <property type="entry name" value="NUOXDRDTASE4"/>
</dbReference>
<dbReference type="NCBIfam" id="TIGR01972">
    <property type="entry name" value="NDH_I_M"/>
    <property type="match status" value="1"/>
</dbReference>
<feature type="transmembrane region" description="Helical" evidence="7">
    <location>
        <begin position="113"/>
        <end position="131"/>
    </location>
</feature>
<evidence type="ECO:0000313" key="9">
    <source>
        <dbReference type="EMBL" id="ATY40886.1"/>
    </source>
</evidence>
<comment type="similarity">
    <text evidence="3 7">Belongs to the complex I subunit 4 family.</text>
</comment>
<keyword evidence="7" id="KW-0520">NAD</keyword>
<feature type="transmembrane region" description="Helical" evidence="7">
    <location>
        <begin position="208"/>
        <end position="231"/>
    </location>
</feature>
<dbReference type="EC" id="7.1.1.2" evidence="7"/>
<dbReference type="PANTHER" id="PTHR43507">
    <property type="entry name" value="NADH-UBIQUINONE OXIDOREDUCTASE CHAIN 4"/>
    <property type="match status" value="1"/>
</dbReference>
<feature type="transmembrane region" description="Helical" evidence="7">
    <location>
        <begin position="272"/>
        <end position="290"/>
    </location>
</feature>
<evidence type="ECO:0000256" key="1">
    <source>
        <dbReference type="ARBA" id="ARBA00003257"/>
    </source>
</evidence>
<dbReference type="InterPro" id="IPR003918">
    <property type="entry name" value="NADH_UbQ_OxRdtase"/>
</dbReference>
<feature type="transmembrane region" description="Helical" evidence="7">
    <location>
        <begin position="137"/>
        <end position="155"/>
    </location>
</feature>
<comment type="subcellular location">
    <subcellularLocation>
        <location evidence="2">Membrane</location>
        <topology evidence="2">Multi-pass membrane protein</topology>
    </subcellularLocation>
    <subcellularLocation>
        <location evidence="7">Mitochondrion membrane</location>
        <topology evidence="7">Multi-pass membrane protein</topology>
    </subcellularLocation>
</comment>
<feature type="transmembrane region" description="Helical" evidence="7">
    <location>
        <begin position="82"/>
        <end position="101"/>
    </location>
</feature>
<evidence type="ECO:0000256" key="5">
    <source>
        <dbReference type="ARBA" id="ARBA00022989"/>
    </source>
</evidence>
<feature type="transmembrane region" description="Helical" evidence="7">
    <location>
        <begin position="452"/>
        <end position="470"/>
    </location>
</feature>
<dbReference type="InterPro" id="IPR010227">
    <property type="entry name" value="NADH_Q_OxRdtase_chainM/4"/>
</dbReference>
<dbReference type="GO" id="GO:0031966">
    <property type="term" value="C:mitochondrial membrane"/>
    <property type="evidence" value="ECO:0007669"/>
    <property type="project" value="UniProtKB-SubCell"/>
</dbReference>
<sequence>MGSTILILTILAPFVGALSLFFIQDVRRALDVALGFSLISFLLSVILWVLFTNDLGPSQYQFLTEITWASSWNIHFSLGVDGIGLLFVVLTTFLTPACLLASWESIQTLKKEFFMLFLLLEGFLLCVFTVLDLLLFYIFFESVLIPMFIIVGVWGSSSNRIMATYQLFLYTVVGGVFGLVAILAIYSQTGTTDFLVLNTVEFSERRQILLWLAFFLSFAVKVPMVPFHLWLPKAHVEAPTAGSVILAGVLLKLGGYGFLRISLPFFPEANCYFTPLIFLLSIIAVIYTSLTCLQQTDLKRVIAYSSVGHMGFVTLGLFTLNQQGIEGAIMLMMSHGIISGALFLCIGFLYDRHHTREVGYYGGVVYTMPIYASILFLFTMSNISLPGTASFVGEFMILLGTYQTNTTTAVFATTGVILSCAYSLWLMNRILFGNMKTYPLEMSVDLNRRETYTFIPLIICNIWIGVYPSALLEVLHLPVTALLYNGL</sequence>
<dbReference type="GO" id="GO:0042773">
    <property type="term" value="P:ATP synthesis coupled electron transport"/>
    <property type="evidence" value="ECO:0007669"/>
    <property type="project" value="InterPro"/>
</dbReference>
<dbReference type="EMBL" id="MG202007">
    <property type="protein sequence ID" value="ATY40886.1"/>
    <property type="molecule type" value="Genomic_DNA"/>
</dbReference>
<dbReference type="GO" id="GO:0003954">
    <property type="term" value="F:NADH dehydrogenase activity"/>
    <property type="evidence" value="ECO:0007669"/>
    <property type="project" value="TreeGrafter"/>
</dbReference>
<keyword evidence="7" id="KW-0830">Ubiquinone</keyword>
<protein>
    <recommendedName>
        <fullName evidence="7">NADH-ubiquinone oxidoreductase chain 4</fullName>
        <ecNumber evidence="7">7.1.1.2</ecNumber>
    </recommendedName>
</protein>
<evidence type="ECO:0000256" key="2">
    <source>
        <dbReference type="ARBA" id="ARBA00004141"/>
    </source>
</evidence>
<dbReference type="GO" id="GO:0008137">
    <property type="term" value="F:NADH dehydrogenase (ubiquinone) activity"/>
    <property type="evidence" value="ECO:0007669"/>
    <property type="project" value="UniProtKB-UniRule"/>
</dbReference>
<keyword evidence="7" id="KW-0249">Electron transport</keyword>
<dbReference type="GO" id="GO:0015990">
    <property type="term" value="P:electron transport coupled proton transport"/>
    <property type="evidence" value="ECO:0007669"/>
    <property type="project" value="TreeGrafter"/>
</dbReference>
<keyword evidence="7 9" id="KW-0496">Mitochondrion</keyword>
<gene>
    <name evidence="9" type="primary">nad4</name>
</gene>